<organism evidence="2 3">
    <name type="scientific">Lasiosphaeria miniovina</name>
    <dbReference type="NCBI Taxonomy" id="1954250"/>
    <lineage>
        <taxon>Eukaryota</taxon>
        <taxon>Fungi</taxon>
        <taxon>Dikarya</taxon>
        <taxon>Ascomycota</taxon>
        <taxon>Pezizomycotina</taxon>
        <taxon>Sordariomycetes</taxon>
        <taxon>Sordariomycetidae</taxon>
        <taxon>Sordariales</taxon>
        <taxon>Lasiosphaeriaceae</taxon>
        <taxon>Lasiosphaeria</taxon>
    </lineage>
</organism>
<keyword evidence="1" id="KW-0812">Transmembrane</keyword>
<name>A0AA39ZZ85_9PEZI</name>
<keyword evidence="1" id="KW-1133">Transmembrane helix</keyword>
<keyword evidence="3" id="KW-1185">Reference proteome</keyword>
<dbReference type="RefSeq" id="XP_060291476.1">
    <property type="nucleotide sequence ID" value="XM_060435106.1"/>
</dbReference>
<accession>A0AA39ZZ85</accession>
<dbReference type="AlphaFoldDB" id="A0AA39ZZ85"/>
<dbReference type="GeneID" id="85318376"/>
<feature type="transmembrane region" description="Helical" evidence="1">
    <location>
        <begin position="20"/>
        <end position="41"/>
    </location>
</feature>
<sequence>MLSFPRYSYSWARVSVPSAVIFLASFLFAMPGWLAACLPFYLPVGTHLPERMIATFPSFPLAFAVAAAATAA</sequence>
<dbReference type="EMBL" id="JAUIRO010000007">
    <property type="protein sequence ID" value="KAK0706382.1"/>
    <property type="molecule type" value="Genomic_DNA"/>
</dbReference>
<protein>
    <submittedName>
        <fullName evidence="2">Uncharacterized protein</fullName>
    </submittedName>
</protein>
<comment type="caution">
    <text evidence="2">The sequence shown here is derived from an EMBL/GenBank/DDBJ whole genome shotgun (WGS) entry which is preliminary data.</text>
</comment>
<evidence type="ECO:0000313" key="3">
    <source>
        <dbReference type="Proteomes" id="UP001172101"/>
    </source>
</evidence>
<proteinExistence type="predicted"/>
<evidence type="ECO:0000313" key="2">
    <source>
        <dbReference type="EMBL" id="KAK0706382.1"/>
    </source>
</evidence>
<feature type="transmembrane region" description="Helical" evidence="1">
    <location>
        <begin position="53"/>
        <end position="71"/>
    </location>
</feature>
<reference evidence="2" key="1">
    <citation type="submission" date="2023-06" db="EMBL/GenBank/DDBJ databases">
        <title>Genome-scale phylogeny and comparative genomics of the fungal order Sordariales.</title>
        <authorList>
            <consortium name="Lawrence Berkeley National Laboratory"/>
            <person name="Hensen N."/>
            <person name="Bonometti L."/>
            <person name="Westerberg I."/>
            <person name="Brannstrom I.O."/>
            <person name="Guillou S."/>
            <person name="Cros-Aarteil S."/>
            <person name="Calhoun S."/>
            <person name="Haridas S."/>
            <person name="Kuo A."/>
            <person name="Mondo S."/>
            <person name="Pangilinan J."/>
            <person name="Riley R."/>
            <person name="LaButti K."/>
            <person name="Andreopoulos B."/>
            <person name="Lipzen A."/>
            <person name="Chen C."/>
            <person name="Yanf M."/>
            <person name="Daum C."/>
            <person name="Ng V."/>
            <person name="Clum A."/>
            <person name="Steindorff A."/>
            <person name="Ohm R."/>
            <person name="Martin F."/>
            <person name="Silar P."/>
            <person name="Natvig D."/>
            <person name="Lalanne C."/>
            <person name="Gautier V."/>
            <person name="Ament-velasquez S.L."/>
            <person name="Kruys A."/>
            <person name="Hutchinson M.I."/>
            <person name="Powell A.J."/>
            <person name="Barry K."/>
            <person name="Miller A.N."/>
            <person name="Grigoriev I.V."/>
            <person name="Debuchy R."/>
            <person name="Gladieux P."/>
            <person name="Thoren M.H."/>
            <person name="Johannesson H."/>
        </authorList>
    </citation>
    <scope>NUCLEOTIDE SEQUENCE</scope>
    <source>
        <strain evidence="2">SMH2392-1A</strain>
    </source>
</reference>
<gene>
    <name evidence="2" type="ORF">B0T26DRAFT_450764</name>
</gene>
<evidence type="ECO:0000256" key="1">
    <source>
        <dbReference type="SAM" id="Phobius"/>
    </source>
</evidence>
<keyword evidence="1" id="KW-0472">Membrane</keyword>
<dbReference type="Proteomes" id="UP001172101">
    <property type="component" value="Unassembled WGS sequence"/>
</dbReference>